<keyword evidence="6" id="KW-1185">Reference proteome</keyword>
<dbReference type="PROSITE" id="PS50297">
    <property type="entry name" value="ANK_REP_REGION"/>
    <property type="match status" value="2"/>
</dbReference>
<dbReference type="HOGENOM" id="CLU_660877_0_0_1"/>
<name>A0A0A1T8A1_9HYPO</name>
<dbReference type="AlphaFoldDB" id="A0A0A1T8A1"/>
<keyword evidence="1" id="KW-0677">Repeat</keyword>
<sequence>MLSTPEPSEPLPSASNTTAPVSTDEAASPSNEKGTSPRPEVLSKTLLYLNNDDMTSLHALTQPEQWQYQEPNYQGLQPYFPVFAEEDLSASFRITNIEEPALHYNIFDEQPHLPFSNSGDVNIRSLRSICDASIDSVHFIACLEIASKYVNANIFRHLVLDALHVDHYSMCDTQLLETAQTKLHDLAMSLLQDGVLDQFAFLFRCRIVSSELARSIVLENGLIQNNTTLLHHLLGTNELIHAALDLDAIMERAPTIRESIDYYGPEPARAVIYAAFSAGLVSPKGISALHIAVALLLYDDVSCLLDFGADVNQQSNTGESPLHHLSRMTESKIMPLCRLLIARGADVNAQDAEGNTCLHVLFRGPQKPWSMAPAQLLLTSGADTSLTNHLNKSVLITAISSWPVESVFEVMGWPSL</sequence>
<dbReference type="GO" id="GO:0010468">
    <property type="term" value="P:regulation of gene expression"/>
    <property type="evidence" value="ECO:0007669"/>
    <property type="project" value="TreeGrafter"/>
</dbReference>
<dbReference type="Pfam" id="PF12796">
    <property type="entry name" value="Ank_2"/>
    <property type="match status" value="1"/>
</dbReference>
<feature type="repeat" description="ANK" evidence="3">
    <location>
        <begin position="284"/>
        <end position="316"/>
    </location>
</feature>
<feature type="region of interest" description="Disordered" evidence="4">
    <location>
        <begin position="1"/>
        <end position="40"/>
    </location>
</feature>
<feature type="repeat" description="ANK" evidence="3">
    <location>
        <begin position="317"/>
        <end position="352"/>
    </location>
</feature>
<evidence type="ECO:0000256" key="2">
    <source>
        <dbReference type="ARBA" id="ARBA00023043"/>
    </source>
</evidence>
<dbReference type="Gene3D" id="1.25.40.20">
    <property type="entry name" value="Ankyrin repeat-containing domain"/>
    <property type="match status" value="1"/>
</dbReference>
<evidence type="ECO:0000256" key="3">
    <source>
        <dbReference type="PROSITE-ProRule" id="PRU00023"/>
    </source>
</evidence>
<reference evidence="5 6" key="1">
    <citation type="journal article" date="2015" name="Genome Announc.">
        <title>Draft Genome Sequence and Gene Annotation of the Entomopathogenic Fungus Verticillium hemipterigenum.</title>
        <authorList>
            <person name="Horn F."/>
            <person name="Habel A."/>
            <person name="Scharf D.H."/>
            <person name="Dworschak J."/>
            <person name="Brakhage A.A."/>
            <person name="Guthke R."/>
            <person name="Hertweck C."/>
            <person name="Linde J."/>
        </authorList>
    </citation>
    <scope>NUCLEOTIDE SEQUENCE [LARGE SCALE GENOMIC DNA]</scope>
</reference>
<gene>
    <name evidence="5" type="ORF">VHEMI08915</name>
</gene>
<dbReference type="Proteomes" id="UP000039046">
    <property type="component" value="Unassembled WGS sequence"/>
</dbReference>
<proteinExistence type="predicted"/>
<accession>A0A0A1T8A1</accession>
<dbReference type="InterPro" id="IPR036770">
    <property type="entry name" value="Ankyrin_rpt-contain_sf"/>
</dbReference>
<dbReference type="EMBL" id="CDHN01000005">
    <property type="protein sequence ID" value="CEJ93321.1"/>
    <property type="molecule type" value="Genomic_DNA"/>
</dbReference>
<feature type="compositionally biased region" description="Low complexity" evidence="4">
    <location>
        <begin position="1"/>
        <end position="15"/>
    </location>
</feature>
<dbReference type="InterPro" id="IPR002110">
    <property type="entry name" value="Ankyrin_rpt"/>
</dbReference>
<dbReference type="SMART" id="SM00248">
    <property type="entry name" value="ANK"/>
    <property type="match status" value="3"/>
</dbReference>
<evidence type="ECO:0000256" key="4">
    <source>
        <dbReference type="SAM" id="MobiDB-lite"/>
    </source>
</evidence>
<dbReference type="PANTHER" id="PTHR24124">
    <property type="entry name" value="ANKYRIN REPEAT FAMILY A"/>
    <property type="match status" value="1"/>
</dbReference>
<dbReference type="SUPFAM" id="SSF48403">
    <property type="entry name" value="Ankyrin repeat"/>
    <property type="match status" value="1"/>
</dbReference>
<keyword evidence="2 3" id="KW-0040">ANK repeat</keyword>
<dbReference type="STRING" id="1531966.A0A0A1T8A1"/>
<dbReference type="GO" id="GO:0005634">
    <property type="term" value="C:nucleus"/>
    <property type="evidence" value="ECO:0007669"/>
    <property type="project" value="TreeGrafter"/>
</dbReference>
<organism evidence="5 6">
    <name type="scientific">[Torrubiella] hemipterigena</name>
    <dbReference type="NCBI Taxonomy" id="1531966"/>
    <lineage>
        <taxon>Eukaryota</taxon>
        <taxon>Fungi</taxon>
        <taxon>Dikarya</taxon>
        <taxon>Ascomycota</taxon>
        <taxon>Pezizomycotina</taxon>
        <taxon>Sordariomycetes</taxon>
        <taxon>Hypocreomycetidae</taxon>
        <taxon>Hypocreales</taxon>
        <taxon>Clavicipitaceae</taxon>
        <taxon>Clavicipitaceae incertae sedis</taxon>
        <taxon>'Torrubiella' clade</taxon>
    </lineage>
</organism>
<dbReference type="PROSITE" id="PS50088">
    <property type="entry name" value="ANK_REPEAT"/>
    <property type="match status" value="2"/>
</dbReference>
<evidence type="ECO:0000313" key="6">
    <source>
        <dbReference type="Proteomes" id="UP000039046"/>
    </source>
</evidence>
<evidence type="ECO:0000256" key="1">
    <source>
        <dbReference type="ARBA" id="ARBA00022737"/>
    </source>
</evidence>
<dbReference type="PANTHER" id="PTHR24124:SF14">
    <property type="entry name" value="CHROMOSOME UNDETERMINED SCAFFOLD_25, WHOLE GENOME SHOTGUN SEQUENCE"/>
    <property type="match status" value="1"/>
</dbReference>
<dbReference type="OrthoDB" id="7464126at2759"/>
<evidence type="ECO:0000313" key="5">
    <source>
        <dbReference type="EMBL" id="CEJ93321.1"/>
    </source>
</evidence>
<protein>
    <submittedName>
        <fullName evidence="5">Uncharacterized protein</fullName>
    </submittedName>
</protein>